<dbReference type="Proteomes" id="UP000287651">
    <property type="component" value="Unassembled WGS sequence"/>
</dbReference>
<organism evidence="1 2">
    <name type="scientific">Ensete ventricosum</name>
    <name type="common">Abyssinian banana</name>
    <name type="synonym">Musa ensete</name>
    <dbReference type="NCBI Taxonomy" id="4639"/>
    <lineage>
        <taxon>Eukaryota</taxon>
        <taxon>Viridiplantae</taxon>
        <taxon>Streptophyta</taxon>
        <taxon>Embryophyta</taxon>
        <taxon>Tracheophyta</taxon>
        <taxon>Spermatophyta</taxon>
        <taxon>Magnoliopsida</taxon>
        <taxon>Liliopsida</taxon>
        <taxon>Zingiberales</taxon>
        <taxon>Musaceae</taxon>
        <taxon>Ensete</taxon>
    </lineage>
</organism>
<evidence type="ECO:0000313" key="1">
    <source>
        <dbReference type="EMBL" id="RRT67896.1"/>
    </source>
</evidence>
<dbReference type="EMBL" id="AMZH03004878">
    <property type="protein sequence ID" value="RRT67896.1"/>
    <property type="molecule type" value="Genomic_DNA"/>
</dbReference>
<proteinExistence type="predicted"/>
<evidence type="ECO:0000313" key="2">
    <source>
        <dbReference type="Proteomes" id="UP000287651"/>
    </source>
</evidence>
<feature type="non-terminal residue" evidence="1">
    <location>
        <position position="1"/>
    </location>
</feature>
<name>A0A426ZV89_ENSVE</name>
<sequence length="99" mass="11118">RSLPRLGAPSTHVWVKLEGADRASQALSIIPFTIFDKGPKYPTNTRKSHISESSIHPRLGEVRGGRQCIAGSKHNTLYHFWQRSRISHKHQSTKGHVLA</sequence>
<reference evidence="1 2" key="1">
    <citation type="journal article" date="2014" name="Agronomy (Basel)">
        <title>A Draft Genome Sequence for Ensete ventricosum, the Drought-Tolerant Tree Against Hunger.</title>
        <authorList>
            <person name="Harrison J."/>
            <person name="Moore K.A."/>
            <person name="Paszkiewicz K."/>
            <person name="Jones T."/>
            <person name="Grant M."/>
            <person name="Ambacheew D."/>
            <person name="Muzemil S."/>
            <person name="Studholme D.J."/>
        </authorList>
    </citation>
    <scope>NUCLEOTIDE SEQUENCE [LARGE SCALE GENOMIC DNA]</scope>
</reference>
<accession>A0A426ZV89</accession>
<dbReference type="AlphaFoldDB" id="A0A426ZV89"/>
<comment type="caution">
    <text evidence="1">The sequence shown here is derived from an EMBL/GenBank/DDBJ whole genome shotgun (WGS) entry which is preliminary data.</text>
</comment>
<protein>
    <submittedName>
        <fullName evidence="1">Uncharacterized protein</fullName>
    </submittedName>
</protein>
<gene>
    <name evidence="1" type="ORF">B296_00024041</name>
</gene>